<accession>A0A1G6ZQT1</accession>
<name>A0A1G6ZQT1_9ACTN</name>
<gene>
    <name evidence="2" type="ORF">SAMN04489747_2369</name>
</gene>
<keyword evidence="1" id="KW-0472">Membrane</keyword>
<keyword evidence="1" id="KW-1133">Transmembrane helix</keyword>
<keyword evidence="1" id="KW-0812">Transmembrane</keyword>
<protein>
    <submittedName>
        <fullName evidence="2">Uncharacterized protein</fullName>
    </submittedName>
</protein>
<dbReference type="EMBL" id="LT629688">
    <property type="protein sequence ID" value="SDE04852.1"/>
    <property type="molecule type" value="Genomic_DNA"/>
</dbReference>
<evidence type="ECO:0000313" key="2">
    <source>
        <dbReference type="EMBL" id="SDE04852.1"/>
    </source>
</evidence>
<proteinExistence type="predicted"/>
<keyword evidence="3" id="KW-1185">Reference proteome</keyword>
<sequence>MTAAIAVVLGLVAVAGTLFCLGYAAWWLITFWDPA</sequence>
<dbReference type="AlphaFoldDB" id="A0A1G6ZQT1"/>
<reference evidence="2 3" key="1">
    <citation type="submission" date="2016-10" db="EMBL/GenBank/DDBJ databases">
        <authorList>
            <person name="de Groot N.N."/>
        </authorList>
    </citation>
    <scope>NUCLEOTIDE SEQUENCE [LARGE SCALE GENOMIC DNA]</scope>
    <source>
        <strain evidence="2 3">MON 2.2</strain>
    </source>
</reference>
<evidence type="ECO:0000256" key="1">
    <source>
        <dbReference type="SAM" id="Phobius"/>
    </source>
</evidence>
<feature type="transmembrane region" description="Helical" evidence="1">
    <location>
        <begin position="7"/>
        <end position="29"/>
    </location>
</feature>
<dbReference type="Proteomes" id="UP000198546">
    <property type="component" value="Chromosome i"/>
</dbReference>
<organism evidence="2 3">
    <name type="scientific">Auraticoccus monumenti</name>
    <dbReference type="NCBI Taxonomy" id="675864"/>
    <lineage>
        <taxon>Bacteria</taxon>
        <taxon>Bacillati</taxon>
        <taxon>Actinomycetota</taxon>
        <taxon>Actinomycetes</taxon>
        <taxon>Propionibacteriales</taxon>
        <taxon>Propionibacteriaceae</taxon>
        <taxon>Auraticoccus</taxon>
    </lineage>
</organism>
<evidence type="ECO:0000313" key="3">
    <source>
        <dbReference type="Proteomes" id="UP000198546"/>
    </source>
</evidence>